<comment type="similarity">
    <text evidence="1">Belongs to the peptidase S33 family.</text>
</comment>
<name>A0AAV9ZRC2_9AGAR</name>
<reference evidence="6 7" key="1">
    <citation type="journal article" date="2024" name="J Genomics">
        <title>Draft genome sequencing and assembly of Favolaschia claudopus CIRM-BRFM 2984 isolated from oak limbs.</title>
        <authorList>
            <person name="Navarro D."/>
            <person name="Drula E."/>
            <person name="Chaduli D."/>
            <person name="Cazenave R."/>
            <person name="Ahrendt S."/>
            <person name="Wang J."/>
            <person name="Lipzen A."/>
            <person name="Daum C."/>
            <person name="Barry K."/>
            <person name="Grigoriev I.V."/>
            <person name="Favel A."/>
            <person name="Rosso M.N."/>
            <person name="Martin F."/>
        </authorList>
    </citation>
    <scope>NUCLEOTIDE SEQUENCE [LARGE SCALE GENOMIC DNA]</scope>
    <source>
        <strain evidence="6 7">CIRM-BRFM 2984</strain>
    </source>
</reference>
<keyword evidence="2" id="KW-0378">Hydrolase</keyword>
<dbReference type="InterPro" id="IPR029058">
    <property type="entry name" value="AB_hydrolase_fold"/>
</dbReference>
<dbReference type="InterPro" id="IPR051601">
    <property type="entry name" value="Serine_prot/Carboxylest_S33"/>
</dbReference>
<evidence type="ECO:0000256" key="1">
    <source>
        <dbReference type="ARBA" id="ARBA00010088"/>
    </source>
</evidence>
<comment type="caution">
    <text evidence="6">The sequence shown here is derived from an EMBL/GenBank/DDBJ whole genome shotgun (WGS) entry which is preliminary data.</text>
</comment>
<dbReference type="PANTHER" id="PTHR43248">
    <property type="entry name" value="2-SUCCINYL-6-HYDROXY-2,4-CYCLOHEXADIENE-1-CARBOXYLATE SYNTHASE"/>
    <property type="match status" value="1"/>
</dbReference>
<evidence type="ECO:0000256" key="2">
    <source>
        <dbReference type="ARBA" id="ARBA00022801"/>
    </source>
</evidence>
<evidence type="ECO:0000256" key="3">
    <source>
        <dbReference type="SAM" id="SignalP"/>
    </source>
</evidence>
<feature type="signal peptide" evidence="3">
    <location>
        <begin position="1"/>
        <end position="24"/>
    </location>
</feature>
<accession>A0AAV9ZRC2</accession>
<feature type="domain" description="AB hydrolase-1" evidence="4">
    <location>
        <begin position="88"/>
        <end position="244"/>
    </location>
</feature>
<dbReference type="InterPro" id="IPR013595">
    <property type="entry name" value="Pept_S33_TAP-like_C"/>
</dbReference>
<keyword evidence="7" id="KW-1185">Reference proteome</keyword>
<dbReference type="Pfam" id="PF08386">
    <property type="entry name" value="Abhydrolase_4"/>
    <property type="match status" value="1"/>
</dbReference>
<protein>
    <submittedName>
        <fullName evidence="6">Abhydrolase-4 domain-containing protein</fullName>
    </submittedName>
</protein>
<evidence type="ECO:0000259" key="5">
    <source>
        <dbReference type="Pfam" id="PF08386"/>
    </source>
</evidence>
<keyword evidence="3" id="KW-0732">Signal</keyword>
<sequence>MSHSLFFFFASVFCLLRFGQHVMGQDTFDWNQITPSDSLAWVPCNTNFECARLTVPLDYKNPNVSTAAIALIRLPAGVPTNSSDYRGPLILGAGGPGGSGVDLVLANADLARAIIGPQFDLVGFDGRGISRSTPRASFFPTQAERAQFPAYLRSLNASEDAFGRAYADFTLQSSLARARDDGSLRFTNTESTARDMLKIVQAHGQKKVQYWGFSIGSVLGTTFAEMFPDKIERLVIDGVMDPEDYYSTSWLTNLHDTNQTWNIFLDGCVAAGPSACALYEPTAAAIQAKVDAFSKQLKTRPIAAITSLSSSTPSYHVVDYSMLRQTIFTALYTPYASFQPLATALHQLSLGNASALYEMSGLFASPYQCPANAAEAAQEEFSNLLDGQVAIQCNDGAAISTDFNDVKAHYEKLCATSPWCDVLLPRLTCLGWPKNSKDNVALSFTANTSFPMLAVSNTADPVTPHANGVKVSGNFPGSVLLTQDSPGHTSIAAPSTCTLLHIAAYFINGTLPASGTICPVDDGAELFPSGSSATQSAS</sequence>
<proteinExistence type="inferred from homology"/>
<gene>
    <name evidence="6" type="ORF">R3P38DRAFT_2572901</name>
</gene>
<organism evidence="6 7">
    <name type="scientific">Favolaschia claudopus</name>
    <dbReference type="NCBI Taxonomy" id="2862362"/>
    <lineage>
        <taxon>Eukaryota</taxon>
        <taxon>Fungi</taxon>
        <taxon>Dikarya</taxon>
        <taxon>Basidiomycota</taxon>
        <taxon>Agaricomycotina</taxon>
        <taxon>Agaricomycetes</taxon>
        <taxon>Agaricomycetidae</taxon>
        <taxon>Agaricales</taxon>
        <taxon>Marasmiineae</taxon>
        <taxon>Mycenaceae</taxon>
        <taxon>Favolaschia</taxon>
    </lineage>
</organism>
<dbReference type="EMBL" id="JAWWNJ010000121">
    <property type="protein sequence ID" value="KAK6988641.1"/>
    <property type="molecule type" value="Genomic_DNA"/>
</dbReference>
<dbReference type="Gene3D" id="3.40.50.1820">
    <property type="entry name" value="alpha/beta hydrolase"/>
    <property type="match status" value="1"/>
</dbReference>
<dbReference type="Proteomes" id="UP001362999">
    <property type="component" value="Unassembled WGS sequence"/>
</dbReference>
<evidence type="ECO:0000313" key="7">
    <source>
        <dbReference type="Proteomes" id="UP001362999"/>
    </source>
</evidence>
<evidence type="ECO:0000259" key="4">
    <source>
        <dbReference type="Pfam" id="PF00561"/>
    </source>
</evidence>
<evidence type="ECO:0000313" key="6">
    <source>
        <dbReference type="EMBL" id="KAK6988641.1"/>
    </source>
</evidence>
<dbReference type="AlphaFoldDB" id="A0AAV9ZRC2"/>
<dbReference type="PANTHER" id="PTHR43248:SF25">
    <property type="entry name" value="AB HYDROLASE-1 DOMAIN-CONTAINING PROTEIN-RELATED"/>
    <property type="match status" value="1"/>
</dbReference>
<feature type="chain" id="PRO_5043384711" evidence="3">
    <location>
        <begin position="25"/>
        <end position="538"/>
    </location>
</feature>
<feature type="domain" description="Peptidase S33 tripeptidyl aminopeptidase-like C-terminal" evidence="5">
    <location>
        <begin position="426"/>
        <end position="518"/>
    </location>
</feature>
<dbReference type="SUPFAM" id="SSF53474">
    <property type="entry name" value="alpha/beta-Hydrolases"/>
    <property type="match status" value="1"/>
</dbReference>
<dbReference type="GO" id="GO:0016787">
    <property type="term" value="F:hydrolase activity"/>
    <property type="evidence" value="ECO:0007669"/>
    <property type="project" value="UniProtKB-KW"/>
</dbReference>
<dbReference type="InterPro" id="IPR000073">
    <property type="entry name" value="AB_hydrolase_1"/>
</dbReference>
<dbReference type="Pfam" id="PF00561">
    <property type="entry name" value="Abhydrolase_1"/>
    <property type="match status" value="1"/>
</dbReference>